<sequence>MSRRNSFIAQNVSGAYTVQTPVTDPTLAESHVWEAVEGDVFPVEQEYNCPDLQAHDDAMNDLIEAEHCNSTPTTAEQLVSSVCELLSESDSAREWDGFWDEWHPNDDGIVPIRQIMALD</sequence>
<accession>A0A2N5TKV4</accession>
<protein>
    <submittedName>
        <fullName evidence="1">Uncharacterized protein</fullName>
    </submittedName>
</protein>
<gene>
    <name evidence="1" type="ORF">PCANC_25403</name>
</gene>
<keyword evidence="2" id="KW-1185">Reference proteome</keyword>
<dbReference type="AlphaFoldDB" id="A0A2N5TKV4"/>
<dbReference type="EMBL" id="PGCJ01000561">
    <property type="protein sequence ID" value="PLW26147.1"/>
    <property type="molecule type" value="Genomic_DNA"/>
</dbReference>
<evidence type="ECO:0000313" key="2">
    <source>
        <dbReference type="Proteomes" id="UP000235388"/>
    </source>
</evidence>
<organism evidence="1 2">
    <name type="scientific">Puccinia coronata f. sp. avenae</name>
    <dbReference type="NCBI Taxonomy" id="200324"/>
    <lineage>
        <taxon>Eukaryota</taxon>
        <taxon>Fungi</taxon>
        <taxon>Dikarya</taxon>
        <taxon>Basidiomycota</taxon>
        <taxon>Pucciniomycotina</taxon>
        <taxon>Pucciniomycetes</taxon>
        <taxon>Pucciniales</taxon>
        <taxon>Pucciniaceae</taxon>
        <taxon>Puccinia</taxon>
    </lineage>
</organism>
<evidence type="ECO:0000313" key="1">
    <source>
        <dbReference type="EMBL" id="PLW26147.1"/>
    </source>
</evidence>
<dbReference type="Proteomes" id="UP000235388">
    <property type="component" value="Unassembled WGS sequence"/>
</dbReference>
<proteinExistence type="predicted"/>
<comment type="caution">
    <text evidence="1">The sequence shown here is derived from an EMBL/GenBank/DDBJ whole genome shotgun (WGS) entry which is preliminary data.</text>
</comment>
<reference evidence="1 2" key="1">
    <citation type="submission" date="2017-11" db="EMBL/GenBank/DDBJ databases">
        <title>De novo assembly and phasing of dikaryotic genomes from two isolates of Puccinia coronata f. sp. avenae, the causal agent of oat crown rust.</title>
        <authorList>
            <person name="Miller M.E."/>
            <person name="Zhang Y."/>
            <person name="Omidvar V."/>
            <person name="Sperschneider J."/>
            <person name="Schwessinger B."/>
            <person name="Raley C."/>
            <person name="Palmer J.M."/>
            <person name="Garnica D."/>
            <person name="Upadhyaya N."/>
            <person name="Rathjen J."/>
            <person name="Taylor J.M."/>
            <person name="Park R.F."/>
            <person name="Dodds P.N."/>
            <person name="Hirsch C.D."/>
            <person name="Kianian S.F."/>
            <person name="Figueroa M."/>
        </authorList>
    </citation>
    <scope>NUCLEOTIDE SEQUENCE [LARGE SCALE GENOMIC DNA]</scope>
    <source>
        <strain evidence="1">12NC29</strain>
    </source>
</reference>
<name>A0A2N5TKV4_9BASI</name>